<gene>
    <name evidence="2" type="ORF">ACFFX0_14725</name>
</gene>
<evidence type="ECO:0000256" key="1">
    <source>
        <dbReference type="SAM" id="MobiDB-lite"/>
    </source>
</evidence>
<feature type="region of interest" description="Disordered" evidence="1">
    <location>
        <begin position="1"/>
        <end position="24"/>
    </location>
</feature>
<proteinExistence type="predicted"/>
<name>A0ABV5G0B2_9MICC</name>
<dbReference type="Proteomes" id="UP001589575">
    <property type="component" value="Unassembled WGS sequence"/>
</dbReference>
<comment type="caution">
    <text evidence="2">The sequence shown here is derived from an EMBL/GenBank/DDBJ whole genome shotgun (WGS) entry which is preliminary data.</text>
</comment>
<reference evidence="2 3" key="1">
    <citation type="submission" date="2024-09" db="EMBL/GenBank/DDBJ databases">
        <authorList>
            <person name="Sun Q."/>
            <person name="Mori K."/>
        </authorList>
    </citation>
    <scope>NUCLEOTIDE SEQUENCE [LARGE SCALE GENOMIC DNA]</scope>
    <source>
        <strain evidence="2 3">CCM 7609</strain>
    </source>
</reference>
<evidence type="ECO:0000313" key="2">
    <source>
        <dbReference type="EMBL" id="MFB9072381.1"/>
    </source>
</evidence>
<protein>
    <submittedName>
        <fullName evidence="2">Uncharacterized protein</fullName>
    </submittedName>
</protein>
<organism evidence="2 3">
    <name type="scientific">Citricoccus parietis</name>
    <dbReference type="NCBI Taxonomy" id="592307"/>
    <lineage>
        <taxon>Bacteria</taxon>
        <taxon>Bacillati</taxon>
        <taxon>Actinomycetota</taxon>
        <taxon>Actinomycetes</taxon>
        <taxon>Micrococcales</taxon>
        <taxon>Micrococcaceae</taxon>
        <taxon>Citricoccus</taxon>
    </lineage>
</organism>
<accession>A0ABV5G0B2</accession>
<keyword evidence="3" id="KW-1185">Reference proteome</keyword>
<dbReference type="EMBL" id="JBHMFI010000001">
    <property type="protein sequence ID" value="MFB9072381.1"/>
    <property type="molecule type" value="Genomic_DNA"/>
</dbReference>
<evidence type="ECO:0000313" key="3">
    <source>
        <dbReference type="Proteomes" id="UP001589575"/>
    </source>
</evidence>
<sequence>MPNSSTDRAPASSAIRPISLPCPAGTSIGGSPASWVAARVRSEAASRNFSSQAVPRCVRRPLGCGFFGGGLGLVDPCRAG</sequence>